<sequence>MWRGFLSVLQTESLAYIY</sequence>
<reference evidence="1" key="1">
    <citation type="submission" date="2014-11" db="EMBL/GenBank/DDBJ databases">
        <authorList>
            <person name="Amaro Gonzalez C."/>
        </authorList>
    </citation>
    <scope>NUCLEOTIDE SEQUENCE</scope>
</reference>
<accession>A0A0E9TJ82</accession>
<dbReference type="AlphaFoldDB" id="A0A0E9TJ82"/>
<organism evidence="1">
    <name type="scientific">Anguilla anguilla</name>
    <name type="common">European freshwater eel</name>
    <name type="synonym">Muraena anguilla</name>
    <dbReference type="NCBI Taxonomy" id="7936"/>
    <lineage>
        <taxon>Eukaryota</taxon>
        <taxon>Metazoa</taxon>
        <taxon>Chordata</taxon>
        <taxon>Craniata</taxon>
        <taxon>Vertebrata</taxon>
        <taxon>Euteleostomi</taxon>
        <taxon>Actinopterygii</taxon>
        <taxon>Neopterygii</taxon>
        <taxon>Teleostei</taxon>
        <taxon>Anguilliformes</taxon>
        <taxon>Anguillidae</taxon>
        <taxon>Anguilla</taxon>
    </lineage>
</organism>
<reference evidence="1" key="2">
    <citation type="journal article" date="2015" name="Fish Shellfish Immunol.">
        <title>Early steps in the European eel (Anguilla anguilla)-Vibrio vulnificus interaction in the gills: Role of the RtxA13 toxin.</title>
        <authorList>
            <person name="Callol A."/>
            <person name="Pajuelo D."/>
            <person name="Ebbesson L."/>
            <person name="Teles M."/>
            <person name="MacKenzie S."/>
            <person name="Amaro C."/>
        </authorList>
    </citation>
    <scope>NUCLEOTIDE SEQUENCE</scope>
</reference>
<evidence type="ECO:0000313" key="1">
    <source>
        <dbReference type="EMBL" id="JAH52950.1"/>
    </source>
</evidence>
<name>A0A0E9TJ82_ANGAN</name>
<proteinExistence type="predicted"/>
<dbReference type="EMBL" id="GBXM01055627">
    <property type="protein sequence ID" value="JAH52950.1"/>
    <property type="molecule type" value="Transcribed_RNA"/>
</dbReference>
<protein>
    <submittedName>
        <fullName evidence="1">Uncharacterized protein</fullName>
    </submittedName>
</protein>